<sequence length="345" mass="35795">MLTRLASWLLVGALGAGTSLLAIGCVTEDPPPVETPPAEVDAFLAACARMDACAADGGAPIGINACYSLVHLEAWRSVLGPRDKALLSALDCKLAAKDCAAMRACEPKLTDFVDFCKEKVFGDHCSGDTLVVCDDGTSEPVAAVDCAANGLVCGEQFGAGCGIEKCTYGETKSKCDGDTLVECNAAGVVVRKDCRTDNELVVLTTQDKQDILYTIAGEACGIDNKDFKGEYRCIGKGAACDKFQQKCDGTVLETCTGGYISRRDCAALEPSGMSCGTIQSGPFAGTLDCGPLDSPCTPEANEACADGTISFCGLTQPGKLDCRALGFSGCQTAQQGERVVAYCTP</sequence>
<dbReference type="AlphaFoldDB" id="A0A9E8DA79"/>
<reference evidence="2" key="1">
    <citation type="journal article" date="2022" name="Microorganisms">
        <title>Discovery, Biosynthesis and Biological Activity of a Succinylated Myxochelin from the Myxobacterial Strain MSr12020.</title>
        <authorList>
            <person name="Okoth D.A."/>
            <person name="Hug J.J."/>
            <person name="Garcia R."/>
            <person name="Muller R."/>
        </authorList>
    </citation>
    <scope>NUCLEOTIDE SEQUENCE</scope>
    <source>
        <strain evidence="2">MSr12020</strain>
    </source>
</reference>
<reference evidence="2" key="2">
    <citation type="submission" date="2022-09" db="EMBL/GenBank/DDBJ databases">
        <authorList>
            <person name="Okoth D.A."/>
            <person name="Hug J.J."/>
            <person name="Garcia R."/>
            <person name="Mueller R."/>
        </authorList>
    </citation>
    <scope>NUCLEOTIDE SEQUENCE</scope>
    <source>
        <strain evidence="2">MSr12020</strain>
    </source>
</reference>
<organism evidence="2">
    <name type="scientific">myxobacterium MSr12020</name>
    <dbReference type="NCBI Taxonomy" id="2993535"/>
    <lineage>
        <taxon>Bacteria</taxon>
        <taxon>Pseudomonadati</taxon>
        <taxon>Myxococcota</taxon>
        <taxon>Myxococcia</taxon>
        <taxon>Myxococcales</taxon>
    </lineage>
</organism>
<feature type="signal peptide" evidence="1">
    <location>
        <begin position="1"/>
        <end position="24"/>
    </location>
</feature>
<feature type="chain" id="PRO_5038935596" description="Dickkopf N-terminal cysteine-rich domain-containing protein" evidence="1">
    <location>
        <begin position="25"/>
        <end position="345"/>
    </location>
</feature>
<dbReference type="PROSITE" id="PS51257">
    <property type="entry name" value="PROKAR_LIPOPROTEIN"/>
    <property type="match status" value="1"/>
</dbReference>
<proteinExistence type="predicted"/>
<accession>A0A9E8DA79</accession>
<evidence type="ECO:0000313" key="2">
    <source>
        <dbReference type="EMBL" id="UZH23208.1"/>
    </source>
</evidence>
<dbReference type="EMBL" id="OP359050">
    <property type="protein sequence ID" value="UZH23208.1"/>
    <property type="molecule type" value="Genomic_DNA"/>
</dbReference>
<name>A0A9E8DA79_9BACT</name>
<keyword evidence="1" id="KW-0732">Signal</keyword>
<evidence type="ECO:0000256" key="1">
    <source>
        <dbReference type="SAM" id="SignalP"/>
    </source>
</evidence>
<protein>
    <recommendedName>
        <fullName evidence="3">Dickkopf N-terminal cysteine-rich domain-containing protein</fullName>
    </recommendedName>
</protein>
<evidence type="ECO:0008006" key="3">
    <source>
        <dbReference type="Google" id="ProtNLM"/>
    </source>
</evidence>